<dbReference type="AlphaFoldDB" id="A0AAD1RWF0"/>
<evidence type="ECO:0000313" key="1">
    <source>
        <dbReference type="EMBL" id="CAH2282519.1"/>
    </source>
</evidence>
<keyword evidence="2" id="KW-1185">Reference proteome</keyword>
<organism evidence="1 2">
    <name type="scientific">Pelobates cultripes</name>
    <name type="common">Western spadefoot toad</name>
    <dbReference type="NCBI Taxonomy" id="61616"/>
    <lineage>
        <taxon>Eukaryota</taxon>
        <taxon>Metazoa</taxon>
        <taxon>Chordata</taxon>
        <taxon>Craniata</taxon>
        <taxon>Vertebrata</taxon>
        <taxon>Euteleostomi</taxon>
        <taxon>Amphibia</taxon>
        <taxon>Batrachia</taxon>
        <taxon>Anura</taxon>
        <taxon>Pelobatoidea</taxon>
        <taxon>Pelobatidae</taxon>
        <taxon>Pelobates</taxon>
    </lineage>
</organism>
<feature type="non-terminal residue" evidence="1">
    <location>
        <position position="73"/>
    </location>
</feature>
<proteinExistence type="predicted"/>
<gene>
    <name evidence="1" type="ORF">PECUL_23A025509</name>
</gene>
<accession>A0AAD1RWF0</accession>
<protein>
    <submittedName>
        <fullName evidence="1">Uncharacterized protein</fullName>
    </submittedName>
</protein>
<evidence type="ECO:0000313" key="2">
    <source>
        <dbReference type="Proteomes" id="UP001295444"/>
    </source>
</evidence>
<dbReference type="Proteomes" id="UP001295444">
    <property type="component" value="Chromosome 04"/>
</dbReference>
<dbReference type="EMBL" id="OW240915">
    <property type="protein sequence ID" value="CAH2282519.1"/>
    <property type="molecule type" value="Genomic_DNA"/>
</dbReference>
<reference evidence="1" key="1">
    <citation type="submission" date="2022-03" db="EMBL/GenBank/DDBJ databases">
        <authorList>
            <person name="Alioto T."/>
            <person name="Alioto T."/>
            <person name="Gomez Garrido J."/>
        </authorList>
    </citation>
    <scope>NUCLEOTIDE SEQUENCE</scope>
</reference>
<sequence>MRRAWSETWKPSMRQAYTHLTGTAVWELNPLQTLTDAVFHVIDHRLCQRAGAYSPPPVESLQWATVRRAPYYT</sequence>
<name>A0AAD1RWF0_PELCU</name>